<dbReference type="Pfam" id="PF03443">
    <property type="entry name" value="AA9"/>
    <property type="match status" value="1"/>
</dbReference>
<evidence type="ECO:0000256" key="7">
    <source>
        <dbReference type="ARBA" id="ARBA00022729"/>
    </source>
</evidence>
<evidence type="ECO:0000256" key="16">
    <source>
        <dbReference type="ARBA" id="ARBA00047174"/>
    </source>
</evidence>
<comment type="caution">
    <text evidence="19">The sequence shown here is derived from an EMBL/GenBank/DDBJ whole genome shotgun (WGS) entry which is preliminary data.</text>
</comment>
<evidence type="ECO:0000256" key="12">
    <source>
        <dbReference type="ARBA" id="ARBA00023277"/>
    </source>
</evidence>
<dbReference type="InterPro" id="IPR005103">
    <property type="entry name" value="AA9_LPMO"/>
</dbReference>
<evidence type="ECO:0000313" key="19">
    <source>
        <dbReference type="EMBL" id="KAF2966522.1"/>
    </source>
</evidence>
<comment type="catalytic activity">
    <reaction evidence="15">
        <text>[(1-&gt;4)-beta-D-glucosyl]n+m + reduced acceptor + O2 = 4-dehydro-beta-D-glucosyl-[(1-&gt;4)-beta-D-glucosyl]n-1 + [(1-&gt;4)-beta-D-glucosyl]m + acceptor + H2O.</text>
        <dbReference type="EC" id="1.14.99.56"/>
    </reaction>
</comment>
<keyword evidence="12" id="KW-0119">Carbohydrate metabolism</keyword>
<evidence type="ECO:0000256" key="3">
    <source>
        <dbReference type="ARBA" id="ARBA00004613"/>
    </source>
</evidence>
<evidence type="ECO:0000256" key="17">
    <source>
        <dbReference type="SAM" id="SignalP"/>
    </source>
</evidence>
<dbReference type="GO" id="GO:0016829">
    <property type="term" value="F:lyase activity"/>
    <property type="evidence" value="ECO:0007669"/>
    <property type="project" value="InterPro"/>
</dbReference>
<evidence type="ECO:0000256" key="5">
    <source>
        <dbReference type="ARBA" id="ARBA00022525"/>
    </source>
</evidence>
<evidence type="ECO:0000256" key="4">
    <source>
        <dbReference type="ARBA" id="ARBA00006757"/>
    </source>
</evidence>
<comment type="cofactor">
    <cofactor evidence="1">
        <name>Cu(2+)</name>
        <dbReference type="ChEBI" id="CHEBI:29036"/>
    </cofactor>
</comment>
<dbReference type="InterPro" id="IPR039020">
    <property type="entry name" value="PaxB-like"/>
</dbReference>
<evidence type="ECO:0000256" key="11">
    <source>
        <dbReference type="ARBA" id="ARBA00023157"/>
    </source>
</evidence>
<dbReference type="GO" id="GO:0030245">
    <property type="term" value="P:cellulose catabolic process"/>
    <property type="evidence" value="ECO:0007669"/>
    <property type="project" value="UniProtKB-KW"/>
</dbReference>
<keyword evidence="7 17" id="KW-0732">Signal</keyword>
<evidence type="ECO:0000313" key="20">
    <source>
        <dbReference type="Proteomes" id="UP000481858"/>
    </source>
</evidence>
<dbReference type="InParanoid" id="A0A7C8IU57"/>
<dbReference type="PANTHER" id="PTHR33353:SF34">
    <property type="entry name" value="ENDO-BETA-1,4-GLUCANASE D"/>
    <property type="match status" value="1"/>
</dbReference>
<evidence type="ECO:0000256" key="10">
    <source>
        <dbReference type="ARBA" id="ARBA00023136"/>
    </source>
</evidence>
<organism evidence="19 20">
    <name type="scientific">Xylaria multiplex</name>
    <dbReference type="NCBI Taxonomy" id="323545"/>
    <lineage>
        <taxon>Eukaryota</taxon>
        <taxon>Fungi</taxon>
        <taxon>Dikarya</taxon>
        <taxon>Ascomycota</taxon>
        <taxon>Pezizomycotina</taxon>
        <taxon>Sordariomycetes</taxon>
        <taxon>Xylariomycetidae</taxon>
        <taxon>Xylariales</taxon>
        <taxon>Xylariaceae</taxon>
        <taxon>Xylaria</taxon>
    </lineage>
</organism>
<dbReference type="GO" id="GO:0016020">
    <property type="term" value="C:membrane"/>
    <property type="evidence" value="ECO:0007669"/>
    <property type="project" value="UniProtKB-SubCell"/>
</dbReference>
<keyword evidence="5" id="KW-0964">Secreted</keyword>
<evidence type="ECO:0000256" key="15">
    <source>
        <dbReference type="ARBA" id="ARBA00045077"/>
    </source>
</evidence>
<name>A0A7C8IU57_9PEZI</name>
<gene>
    <name evidence="19" type="ORF">GQX73_g7038</name>
</gene>
<dbReference type="InterPro" id="IPR049892">
    <property type="entry name" value="AA9"/>
</dbReference>
<reference evidence="19 20" key="1">
    <citation type="submission" date="2019-12" db="EMBL/GenBank/DDBJ databases">
        <title>Draft genome sequence of the ascomycete Xylaria multiplex DSM 110363.</title>
        <authorList>
            <person name="Buettner E."/>
            <person name="Kellner H."/>
        </authorList>
    </citation>
    <scope>NUCLEOTIDE SEQUENCE [LARGE SCALE GENOMIC DNA]</scope>
    <source>
        <strain evidence="19 20">DSM 110363</strain>
    </source>
</reference>
<comment type="subcellular location">
    <subcellularLocation>
        <location evidence="2">Membrane</location>
        <topology evidence="2">Multi-pass membrane protein</topology>
    </subcellularLocation>
    <subcellularLocation>
        <location evidence="3">Secreted</location>
    </subcellularLocation>
</comment>
<dbReference type="CDD" id="cd21175">
    <property type="entry name" value="LPMO_AA9"/>
    <property type="match status" value="1"/>
</dbReference>
<evidence type="ECO:0000256" key="9">
    <source>
        <dbReference type="ARBA" id="ARBA00023001"/>
    </source>
</evidence>
<feature type="signal peptide" evidence="17">
    <location>
        <begin position="1"/>
        <end position="18"/>
    </location>
</feature>
<dbReference type="EC" id="1.14.99.56" evidence="16"/>
<evidence type="ECO:0000256" key="8">
    <source>
        <dbReference type="ARBA" id="ARBA00022989"/>
    </source>
</evidence>
<comment type="similarity">
    <text evidence="14">Belongs to the polysaccharide monooxygenase AA9 family.</text>
</comment>
<evidence type="ECO:0000256" key="1">
    <source>
        <dbReference type="ARBA" id="ARBA00001973"/>
    </source>
</evidence>
<dbReference type="Proteomes" id="UP000481858">
    <property type="component" value="Unassembled WGS sequence"/>
</dbReference>
<feature type="domain" description="Auxiliary Activity family 9 catalytic" evidence="18">
    <location>
        <begin position="19"/>
        <end position="212"/>
    </location>
</feature>
<dbReference type="OrthoDB" id="4849160at2759"/>
<comment type="similarity">
    <text evidence="4">Belongs to the paxB family.</text>
</comment>
<evidence type="ECO:0000256" key="14">
    <source>
        <dbReference type="ARBA" id="ARBA00044502"/>
    </source>
</evidence>
<keyword evidence="20" id="KW-1185">Reference proteome</keyword>
<dbReference type="GO" id="GO:0005576">
    <property type="term" value="C:extracellular region"/>
    <property type="evidence" value="ECO:0007669"/>
    <property type="project" value="UniProtKB-SubCell"/>
</dbReference>
<keyword evidence="9" id="KW-0136">Cellulose degradation</keyword>
<dbReference type="Gene3D" id="2.70.50.70">
    <property type="match status" value="1"/>
</dbReference>
<proteinExistence type="inferred from homology"/>
<evidence type="ECO:0000256" key="2">
    <source>
        <dbReference type="ARBA" id="ARBA00004141"/>
    </source>
</evidence>
<keyword evidence="13" id="KW-0624">Polysaccharide degradation</keyword>
<accession>A0A7C8IU57</accession>
<protein>
    <recommendedName>
        <fullName evidence="16">lytic cellulose monooxygenase (C4-dehydrogenating)</fullName>
        <ecNumber evidence="16">1.14.99.56</ecNumber>
    </recommendedName>
</protein>
<keyword evidence="11" id="KW-1015">Disulfide bond</keyword>
<keyword evidence="6" id="KW-0812">Transmembrane</keyword>
<dbReference type="EMBL" id="WUBL01000087">
    <property type="protein sequence ID" value="KAF2966522.1"/>
    <property type="molecule type" value="Genomic_DNA"/>
</dbReference>
<keyword evidence="10" id="KW-0472">Membrane</keyword>
<dbReference type="AlphaFoldDB" id="A0A7C8IU57"/>
<evidence type="ECO:0000256" key="6">
    <source>
        <dbReference type="ARBA" id="ARBA00022692"/>
    </source>
</evidence>
<evidence type="ECO:0000256" key="13">
    <source>
        <dbReference type="ARBA" id="ARBA00023326"/>
    </source>
</evidence>
<keyword evidence="8" id="KW-1133">Transmembrane helix</keyword>
<dbReference type="Pfam" id="PF25129">
    <property type="entry name" value="Pyr4-TMTC"/>
    <property type="match status" value="1"/>
</dbReference>
<sequence>MSLKSIILASACAAVARAHGTVSGFVTDGTWNQGFLLDYYYQIKNGGTPPSISAWYAENLDNGFVEPNNYGTSDINCHKNSKSGSLTKSVKAGGTIDFQWTEWPHDIGPVLTYVAQCSGDCKDADKTALRWVKIDEEGWDSSTKTWASRKLIDNNNTWTTTVPSTLASGNYVFRHENGAQNYPQCFNIQITGSGTDKPTGTLGVDLYKANDALRLKSQYFGNYCCHNFDKIGDLNDTSDFNNFESDYKYYNNCCHTDADRFGCSSVRSMLQDGVFGCCAKPYAGMALLLYSCHLNAKHDEFSLLYILAYVLMIRRSLKTRSYSMPIVGHAINMSGEIVYTTGQFAPYNWAQMSKFVGDNTLGILGLMILVGRWDHLAFVTWFLSKPNRGSGDKTGKRWRGEEGYNTTELVFWDQPGSHS</sequence>
<dbReference type="PANTHER" id="PTHR33353">
    <property type="entry name" value="PUTATIVE (AFU_ORTHOLOGUE AFUA_1G12560)-RELATED"/>
    <property type="match status" value="1"/>
</dbReference>
<evidence type="ECO:0000259" key="18">
    <source>
        <dbReference type="Pfam" id="PF03443"/>
    </source>
</evidence>
<feature type="chain" id="PRO_5028863797" description="lytic cellulose monooxygenase (C4-dehydrogenating)" evidence="17">
    <location>
        <begin position="19"/>
        <end position="419"/>
    </location>
</feature>